<evidence type="ECO:0000256" key="1">
    <source>
        <dbReference type="SAM" id="Phobius"/>
    </source>
</evidence>
<dbReference type="InterPro" id="IPR010721">
    <property type="entry name" value="UstE-like"/>
</dbReference>
<keyword evidence="1" id="KW-0812">Transmembrane</keyword>
<organism evidence="2 3">
    <name type="scientific">Eiseniibacteriota bacterium</name>
    <dbReference type="NCBI Taxonomy" id="2212470"/>
    <lineage>
        <taxon>Bacteria</taxon>
        <taxon>Candidatus Eiseniibacteriota</taxon>
    </lineage>
</organism>
<dbReference type="PANTHER" id="PTHR32251">
    <property type="entry name" value="3-OXO-5-ALPHA-STEROID 4-DEHYDROGENASE"/>
    <property type="match status" value="1"/>
</dbReference>
<feature type="transmembrane region" description="Helical" evidence="1">
    <location>
        <begin position="85"/>
        <end position="112"/>
    </location>
</feature>
<dbReference type="Gene3D" id="1.20.120.1630">
    <property type="match status" value="1"/>
</dbReference>
<dbReference type="EMBL" id="JABFRW010000008">
    <property type="protein sequence ID" value="NOT32684.1"/>
    <property type="molecule type" value="Genomic_DNA"/>
</dbReference>
<proteinExistence type="predicted"/>
<feature type="transmembrane region" description="Helical" evidence="1">
    <location>
        <begin position="192"/>
        <end position="212"/>
    </location>
</feature>
<comment type="caution">
    <text evidence="2">The sequence shown here is derived from an EMBL/GenBank/DDBJ whole genome shotgun (WGS) entry which is preliminary data.</text>
</comment>
<feature type="transmembrane region" description="Helical" evidence="1">
    <location>
        <begin position="12"/>
        <end position="37"/>
    </location>
</feature>
<feature type="transmembrane region" description="Helical" evidence="1">
    <location>
        <begin position="118"/>
        <end position="137"/>
    </location>
</feature>
<reference evidence="2 3" key="1">
    <citation type="submission" date="2020-04" db="EMBL/GenBank/DDBJ databases">
        <title>Metagenomic profiling of ammonia- and methane-oxidizing microorganisms in a Dutch drinking water treatment plant.</title>
        <authorList>
            <person name="Poghosyan L."/>
            <person name="Leucker S."/>
        </authorList>
    </citation>
    <scope>NUCLEOTIDE SEQUENCE [LARGE SCALE GENOMIC DNA]</scope>
    <source>
        <strain evidence="2">S-RSF-IL-03</strain>
    </source>
</reference>
<dbReference type="Proteomes" id="UP000580839">
    <property type="component" value="Unassembled WGS sequence"/>
</dbReference>
<sequence>MLLLWLWQRRSGNAAIVDVAWSFATAVIGVVFAIVLGEGPRKWIIAGLAGAWGLRLGAHLWQRVSGDVHEDVRYRNMREQWGPRFQLYMFGFYQLQALWAVLFALPMAWAAWNRTPLGWPDALGIAIWVVGVTGEALSDLQLRRFRESKELAGRVCNQGLWRYSRHPNYFFEWIHWFAYVCLAAGGDGRWLVLLGPAAMLWLLLKVTGIPLLETRMLESRGEAYRRYQRTTSAFFPWRPRRIAP</sequence>
<name>A0A849SJG1_UNCEI</name>
<protein>
    <submittedName>
        <fullName evidence="2">DUF1295 domain-containing protein</fullName>
    </submittedName>
</protein>
<dbReference type="GO" id="GO:0016020">
    <property type="term" value="C:membrane"/>
    <property type="evidence" value="ECO:0007669"/>
    <property type="project" value="TreeGrafter"/>
</dbReference>
<accession>A0A849SJG1</accession>
<dbReference type="AlphaFoldDB" id="A0A849SJG1"/>
<dbReference type="PANTHER" id="PTHR32251:SF17">
    <property type="entry name" value="STEROID 5-ALPHA REDUCTASE C-TERMINAL DOMAIN-CONTAINING PROTEIN"/>
    <property type="match status" value="1"/>
</dbReference>
<evidence type="ECO:0000313" key="3">
    <source>
        <dbReference type="Proteomes" id="UP000580839"/>
    </source>
</evidence>
<keyword evidence="1" id="KW-1133">Transmembrane helix</keyword>
<feature type="transmembrane region" description="Helical" evidence="1">
    <location>
        <begin position="169"/>
        <end position="186"/>
    </location>
</feature>
<dbReference type="PROSITE" id="PS50244">
    <property type="entry name" value="S5A_REDUCTASE"/>
    <property type="match status" value="1"/>
</dbReference>
<gene>
    <name evidence="2" type="ORF">HOP12_00775</name>
</gene>
<keyword evidence="1" id="KW-0472">Membrane</keyword>
<evidence type="ECO:0000313" key="2">
    <source>
        <dbReference type="EMBL" id="NOT32684.1"/>
    </source>
</evidence>
<dbReference type="Pfam" id="PF06966">
    <property type="entry name" value="DUF1295"/>
    <property type="match status" value="1"/>
</dbReference>